<reference evidence="1" key="2">
    <citation type="submission" date="2020-11" db="EMBL/GenBank/DDBJ databases">
        <authorList>
            <person name="McCartney M.A."/>
            <person name="Auch B."/>
            <person name="Kono T."/>
            <person name="Mallez S."/>
            <person name="Becker A."/>
            <person name="Gohl D.M."/>
            <person name="Silverstein K.A.T."/>
            <person name="Koren S."/>
            <person name="Bechman K.B."/>
            <person name="Herman A."/>
            <person name="Abrahante J.E."/>
            <person name="Garbe J."/>
        </authorList>
    </citation>
    <scope>NUCLEOTIDE SEQUENCE</scope>
    <source>
        <strain evidence="1">Duluth1</strain>
        <tissue evidence="1">Whole animal</tissue>
    </source>
</reference>
<evidence type="ECO:0000313" key="1">
    <source>
        <dbReference type="EMBL" id="KAH3811239.1"/>
    </source>
</evidence>
<sequence>MLKQNFGWARCMWAGRPIINRFVVRDFHDQFEINWFRNEEAVVHVDLSINLKEDGNHAAFICINGTGVGNVDMDDVQDLFEVNWLINEEVMLKQKCWWAWLATISSYTISTRTLNVAQTIHGSSANSGGGSGQGKRT</sequence>
<comment type="caution">
    <text evidence="1">The sequence shown here is derived from an EMBL/GenBank/DDBJ whole genome shotgun (WGS) entry which is preliminary data.</text>
</comment>
<protein>
    <submittedName>
        <fullName evidence="1">Uncharacterized protein</fullName>
    </submittedName>
</protein>
<gene>
    <name evidence="1" type="ORF">DPMN_139646</name>
</gene>
<organism evidence="1 2">
    <name type="scientific">Dreissena polymorpha</name>
    <name type="common">Zebra mussel</name>
    <name type="synonym">Mytilus polymorpha</name>
    <dbReference type="NCBI Taxonomy" id="45954"/>
    <lineage>
        <taxon>Eukaryota</taxon>
        <taxon>Metazoa</taxon>
        <taxon>Spiralia</taxon>
        <taxon>Lophotrochozoa</taxon>
        <taxon>Mollusca</taxon>
        <taxon>Bivalvia</taxon>
        <taxon>Autobranchia</taxon>
        <taxon>Heteroconchia</taxon>
        <taxon>Euheterodonta</taxon>
        <taxon>Imparidentia</taxon>
        <taxon>Neoheterodontei</taxon>
        <taxon>Myida</taxon>
        <taxon>Dreissenoidea</taxon>
        <taxon>Dreissenidae</taxon>
        <taxon>Dreissena</taxon>
    </lineage>
</organism>
<accession>A0A9D4G646</accession>
<dbReference type="Proteomes" id="UP000828390">
    <property type="component" value="Unassembled WGS sequence"/>
</dbReference>
<keyword evidence="2" id="KW-1185">Reference proteome</keyword>
<proteinExistence type="predicted"/>
<evidence type="ECO:0000313" key="2">
    <source>
        <dbReference type="Proteomes" id="UP000828390"/>
    </source>
</evidence>
<dbReference type="AlphaFoldDB" id="A0A9D4G646"/>
<dbReference type="EMBL" id="JAIWYP010000006">
    <property type="protein sequence ID" value="KAH3811239.1"/>
    <property type="molecule type" value="Genomic_DNA"/>
</dbReference>
<name>A0A9D4G646_DREPO</name>
<reference evidence="1" key="1">
    <citation type="journal article" date="2019" name="bioRxiv">
        <title>The Genome of the Zebra Mussel, Dreissena polymorpha: A Resource for Invasive Species Research.</title>
        <authorList>
            <person name="McCartney M.A."/>
            <person name="Auch B."/>
            <person name="Kono T."/>
            <person name="Mallez S."/>
            <person name="Zhang Y."/>
            <person name="Obille A."/>
            <person name="Becker A."/>
            <person name="Abrahante J.E."/>
            <person name="Garbe J."/>
            <person name="Badalamenti J.P."/>
            <person name="Herman A."/>
            <person name="Mangelson H."/>
            <person name="Liachko I."/>
            <person name="Sullivan S."/>
            <person name="Sone E.D."/>
            <person name="Koren S."/>
            <person name="Silverstein K.A.T."/>
            <person name="Beckman K.B."/>
            <person name="Gohl D.M."/>
        </authorList>
    </citation>
    <scope>NUCLEOTIDE SEQUENCE</scope>
    <source>
        <strain evidence="1">Duluth1</strain>
        <tissue evidence="1">Whole animal</tissue>
    </source>
</reference>